<evidence type="ECO:0008006" key="4">
    <source>
        <dbReference type="Google" id="ProtNLM"/>
    </source>
</evidence>
<reference evidence="2 3" key="1">
    <citation type="journal article" date="2020" name="Microorganisms">
        <title>New Insight into Antimicrobial Compounds from Food and Marine-Sourced Carnobacterium Species through Phenotype and Genome Analyses.</title>
        <authorList>
            <person name="Begrem S."/>
            <person name="Ivaniuk F."/>
            <person name="Gigout-Chevalier F."/>
            <person name="Kolypczuk L."/>
            <person name="Bonnetot S."/>
            <person name="Leroi F."/>
            <person name="Grovel O."/>
            <person name="Delbarre-Ladrat C."/>
            <person name="Passerini D."/>
        </authorList>
    </citation>
    <scope>NUCLEOTIDE SEQUENCE [LARGE SCALE GENOMIC DNA]</scope>
    <source>
        <strain evidence="2 3">MIP2551</strain>
    </source>
</reference>
<evidence type="ECO:0000256" key="1">
    <source>
        <dbReference type="SAM" id="Phobius"/>
    </source>
</evidence>
<keyword evidence="1" id="KW-0472">Membrane</keyword>
<gene>
    <name evidence="2" type="ORF">GLO26_06405</name>
</gene>
<comment type="caution">
    <text evidence="2">The sequence shown here is derived from an EMBL/GenBank/DDBJ whole genome shotgun (WGS) entry which is preliminary data.</text>
</comment>
<protein>
    <recommendedName>
        <fullName evidence="4">DUF975 family protein</fullName>
    </recommendedName>
</protein>
<evidence type="ECO:0000313" key="2">
    <source>
        <dbReference type="EMBL" id="MBC9825458.1"/>
    </source>
</evidence>
<keyword evidence="1" id="KW-1133">Transmembrane helix</keyword>
<proteinExistence type="predicted"/>
<feature type="transmembrane region" description="Helical" evidence="1">
    <location>
        <begin position="156"/>
        <end position="180"/>
    </location>
</feature>
<keyword evidence="3" id="KW-1185">Reference proteome</keyword>
<keyword evidence="1" id="KW-0812">Transmembrane</keyword>
<feature type="transmembrane region" description="Helical" evidence="1">
    <location>
        <begin position="75"/>
        <end position="98"/>
    </location>
</feature>
<feature type="transmembrane region" description="Helical" evidence="1">
    <location>
        <begin position="104"/>
        <end position="128"/>
    </location>
</feature>
<accession>A0ABR7TD96</accession>
<dbReference type="EMBL" id="WNJQ01000004">
    <property type="protein sequence ID" value="MBC9825458.1"/>
    <property type="molecule type" value="Genomic_DNA"/>
</dbReference>
<dbReference type="Proteomes" id="UP000638836">
    <property type="component" value="Unassembled WGS sequence"/>
</dbReference>
<dbReference type="RefSeq" id="WP_023179327.1">
    <property type="nucleotide sequence ID" value="NZ_WNJQ01000004.1"/>
</dbReference>
<sequence length="198" mass="22674">MKKAPRLTRSVEKIHLFVVGSVHYWGALIRSGLIYGFADAARSALSFLQERVVLAPIDAPAEQDRTRKSIPFGKGLSFVWTVLLNLCLASLLCLYMGLLHTISSFLVVTSLTLFSLYHTFLVLAISLYEDKQDTYNGKWLYAYTLDYMIRNPFKSLFVLMLTWSAMGVAYFNLVLFFFLVPSLYWMMIQKGLQVKVKE</sequence>
<organism evidence="2 3">
    <name type="scientific">Carnobacterium inhibens</name>
    <dbReference type="NCBI Taxonomy" id="147709"/>
    <lineage>
        <taxon>Bacteria</taxon>
        <taxon>Bacillati</taxon>
        <taxon>Bacillota</taxon>
        <taxon>Bacilli</taxon>
        <taxon>Lactobacillales</taxon>
        <taxon>Carnobacteriaceae</taxon>
        <taxon>Carnobacterium</taxon>
    </lineage>
</organism>
<evidence type="ECO:0000313" key="3">
    <source>
        <dbReference type="Proteomes" id="UP000638836"/>
    </source>
</evidence>
<name>A0ABR7TD96_9LACT</name>